<evidence type="ECO:0000259" key="8">
    <source>
        <dbReference type="Pfam" id="PF00557"/>
    </source>
</evidence>
<dbReference type="NCBIfam" id="NF008970">
    <property type="entry name" value="PRK12318.1"/>
    <property type="match status" value="1"/>
</dbReference>
<dbReference type="InterPro" id="IPR000994">
    <property type="entry name" value="Pept_M24"/>
</dbReference>
<dbReference type="CDD" id="cd01086">
    <property type="entry name" value="MetAP1"/>
    <property type="match status" value="1"/>
</dbReference>
<comment type="similarity">
    <text evidence="6">Belongs to the peptidase M24A family. Methionine aminopeptidase type 1 subfamily.</text>
</comment>
<evidence type="ECO:0000256" key="4">
    <source>
        <dbReference type="ARBA" id="ARBA00022723"/>
    </source>
</evidence>
<dbReference type="InterPro" id="IPR001714">
    <property type="entry name" value="Pept_M24_MAP"/>
</dbReference>
<evidence type="ECO:0000256" key="5">
    <source>
        <dbReference type="ARBA" id="ARBA00022801"/>
    </source>
</evidence>
<evidence type="ECO:0000256" key="3">
    <source>
        <dbReference type="ARBA" id="ARBA00022670"/>
    </source>
</evidence>
<dbReference type="KEGG" id="dsy:DSY2339"/>
<dbReference type="EMBL" id="AP008230">
    <property type="protein sequence ID" value="BAE84128.1"/>
    <property type="molecule type" value="Genomic_DNA"/>
</dbReference>
<feature type="binding site" evidence="6">
    <location>
        <position position="160"/>
    </location>
    <ligand>
        <name>a divalent metal cation</name>
        <dbReference type="ChEBI" id="CHEBI:60240"/>
        <label>2</label>
        <note>catalytic</note>
    </ligand>
</feature>
<dbReference type="NCBIfam" id="TIGR00500">
    <property type="entry name" value="met_pdase_I"/>
    <property type="match status" value="1"/>
</dbReference>
<evidence type="ECO:0000256" key="7">
    <source>
        <dbReference type="RuleBase" id="RU003653"/>
    </source>
</evidence>
<feature type="domain" description="Peptidase M24" evidence="8">
    <location>
        <begin position="66"/>
        <end position="295"/>
    </location>
</feature>
<dbReference type="GO" id="GO:0006508">
    <property type="term" value="P:proteolysis"/>
    <property type="evidence" value="ECO:0007669"/>
    <property type="project" value="UniProtKB-KW"/>
</dbReference>
<comment type="subunit">
    <text evidence="6">Monomer.</text>
</comment>
<protein>
    <recommendedName>
        <fullName evidence="6 7">Methionine aminopeptidase</fullName>
        <shortName evidence="6">MAP</shortName>
        <shortName evidence="6">MetAP</shortName>
        <ecNumber evidence="6 7">3.4.11.18</ecNumber>
    </recommendedName>
    <alternativeName>
        <fullName evidence="6">Peptidase M</fullName>
    </alternativeName>
</protein>
<proteinExistence type="inferred from homology"/>
<dbReference type="STRING" id="138119.DSY2339"/>
<organism evidence="9 10">
    <name type="scientific">Desulfitobacterium hafniense (strain Y51)</name>
    <dbReference type="NCBI Taxonomy" id="138119"/>
    <lineage>
        <taxon>Bacteria</taxon>
        <taxon>Bacillati</taxon>
        <taxon>Bacillota</taxon>
        <taxon>Clostridia</taxon>
        <taxon>Eubacteriales</taxon>
        <taxon>Desulfitobacteriaceae</taxon>
        <taxon>Desulfitobacterium</taxon>
    </lineage>
</organism>
<dbReference type="SUPFAM" id="SSF55920">
    <property type="entry name" value="Creatinase/aminopeptidase"/>
    <property type="match status" value="1"/>
</dbReference>
<gene>
    <name evidence="6" type="primary">map</name>
    <name evidence="9" type="ordered locus">DSY2339</name>
</gene>
<dbReference type="InterPro" id="IPR036005">
    <property type="entry name" value="Creatinase/aminopeptidase-like"/>
</dbReference>
<keyword evidence="2 6" id="KW-0031">Aminopeptidase</keyword>
<name>Q24V14_DESHY</name>
<reference evidence="9 10" key="1">
    <citation type="journal article" date="2006" name="J. Bacteriol.">
        <title>Complete genome sequence of the dehalorespiring bacterium Desulfitobacterium hafniense Y51 and comparison with Dehalococcoides ethenogenes 195.</title>
        <authorList>
            <person name="Nonaka H."/>
            <person name="Keresztes G."/>
            <person name="Shinoda Y."/>
            <person name="Ikenaga Y."/>
            <person name="Abe M."/>
            <person name="Naito K."/>
            <person name="Inatomi K."/>
            <person name="Furukawa K."/>
            <person name="Inui M."/>
            <person name="Yukawa H."/>
        </authorList>
    </citation>
    <scope>NUCLEOTIDE SEQUENCE [LARGE SCALE GENOMIC DNA]</scope>
    <source>
        <strain evidence="9 10">Y51</strain>
    </source>
</reference>
<feature type="binding site" evidence="6">
    <location>
        <position position="256"/>
    </location>
    <ligand>
        <name>a divalent metal cation</name>
        <dbReference type="ChEBI" id="CHEBI:60240"/>
        <label>2</label>
        <note>catalytic</note>
    </ligand>
</feature>
<dbReference type="GO" id="GO:0046872">
    <property type="term" value="F:metal ion binding"/>
    <property type="evidence" value="ECO:0007669"/>
    <property type="project" value="UniProtKB-UniRule"/>
</dbReference>
<keyword evidence="3 6" id="KW-0645">Protease</keyword>
<feature type="binding site" evidence="6">
    <location>
        <position position="230"/>
    </location>
    <ligand>
        <name>substrate</name>
    </ligand>
</feature>
<dbReference type="AlphaFoldDB" id="Q24V14"/>
<evidence type="ECO:0000313" key="10">
    <source>
        <dbReference type="Proteomes" id="UP000001946"/>
    </source>
</evidence>
<keyword evidence="10" id="KW-1185">Reference proteome</keyword>
<keyword evidence="5 6" id="KW-0378">Hydrolase</keyword>
<dbReference type="Gene3D" id="3.90.230.10">
    <property type="entry name" value="Creatinase/methionine aminopeptidase superfamily"/>
    <property type="match status" value="1"/>
</dbReference>
<comment type="cofactor">
    <cofactor evidence="6">
        <name>Co(2+)</name>
        <dbReference type="ChEBI" id="CHEBI:48828"/>
    </cofactor>
    <cofactor evidence="6">
        <name>Zn(2+)</name>
        <dbReference type="ChEBI" id="CHEBI:29105"/>
    </cofactor>
    <cofactor evidence="6">
        <name>Mn(2+)</name>
        <dbReference type="ChEBI" id="CHEBI:29035"/>
    </cofactor>
    <cofactor evidence="6">
        <name>Fe(2+)</name>
        <dbReference type="ChEBI" id="CHEBI:29033"/>
    </cofactor>
    <text evidence="6">Binds 2 divalent metal cations per subunit. Has a high-affinity and a low affinity metal-binding site. The true nature of the physiological cofactor is under debate. The enzyme is active with cobalt, zinc, manganese or divalent iron ions. Most likely, methionine aminopeptidases function as mononuclear Fe(2+)-metalloproteases under physiological conditions, and the catalytically relevant metal-binding site has been assigned to the histidine-containing high-affinity site.</text>
</comment>
<feature type="binding site" evidence="6">
    <location>
        <position position="288"/>
    </location>
    <ligand>
        <name>a divalent metal cation</name>
        <dbReference type="ChEBI" id="CHEBI:60240"/>
        <label>1</label>
    </ligand>
</feature>
<evidence type="ECO:0000256" key="2">
    <source>
        <dbReference type="ARBA" id="ARBA00022438"/>
    </source>
</evidence>
<feature type="binding site" evidence="6">
    <location>
        <position position="223"/>
    </location>
    <ligand>
        <name>a divalent metal cation</name>
        <dbReference type="ChEBI" id="CHEBI:60240"/>
        <label>2</label>
        <note>catalytic</note>
    </ligand>
</feature>
<dbReference type="EC" id="3.4.11.18" evidence="6 7"/>
<dbReference type="eggNOG" id="COG0024">
    <property type="taxonomic scope" value="Bacteria"/>
</dbReference>
<dbReference type="InterPro" id="IPR004027">
    <property type="entry name" value="SEC_C_motif"/>
</dbReference>
<dbReference type="PRINTS" id="PR00599">
    <property type="entry name" value="MAPEPTIDASE"/>
</dbReference>
<dbReference type="PANTHER" id="PTHR43330:SF8">
    <property type="entry name" value="METHIONINE AMINOPEPTIDASE 1D, MITOCHONDRIAL"/>
    <property type="match status" value="1"/>
</dbReference>
<feature type="binding site" evidence="6">
    <location>
        <position position="131"/>
    </location>
    <ligand>
        <name>substrate</name>
    </ligand>
</feature>
<dbReference type="Proteomes" id="UP000001946">
    <property type="component" value="Chromosome"/>
</dbReference>
<evidence type="ECO:0000256" key="6">
    <source>
        <dbReference type="HAMAP-Rule" id="MF_01974"/>
    </source>
</evidence>
<feature type="binding site" evidence="6">
    <location>
        <position position="288"/>
    </location>
    <ligand>
        <name>a divalent metal cation</name>
        <dbReference type="ChEBI" id="CHEBI:60240"/>
        <label>2</label>
        <note>catalytic</note>
    </ligand>
</feature>
<dbReference type="InterPro" id="IPR002467">
    <property type="entry name" value="Pept_M24A_MAP1"/>
</dbReference>
<feature type="binding site" evidence="6">
    <location>
        <position position="149"/>
    </location>
    <ligand>
        <name>a divalent metal cation</name>
        <dbReference type="ChEBI" id="CHEBI:60240"/>
        <label>1</label>
    </ligand>
</feature>
<comment type="catalytic activity">
    <reaction evidence="6 7">
        <text>Release of N-terminal amino acids, preferentially methionine, from peptides and arylamides.</text>
        <dbReference type="EC" id="3.4.11.18"/>
    </reaction>
</comment>
<evidence type="ECO:0000313" key="9">
    <source>
        <dbReference type="EMBL" id="BAE84128.1"/>
    </source>
</evidence>
<evidence type="ECO:0000256" key="1">
    <source>
        <dbReference type="ARBA" id="ARBA00002521"/>
    </source>
</evidence>
<dbReference type="PANTHER" id="PTHR43330">
    <property type="entry name" value="METHIONINE AMINOPEPTIDASE"/>
    <property type="match status" value="1"/>
</dbReference>
<accession>Q24V14</accession>
<dbReference type="HOGENOM" id="CLU_015857_0_0_9"/>
<dbReference type="Pfam" id="PF00557">
    <property type="entry name" value="Peptidase_M24"/>
    <property type="match status" value="1"/>
</dbReference>
<dbReference type="SUPFAM" id="SSF103642">
    <property type="entry name" value="Sec-C motif"/>
    <property type="match status" value="1"/>
</dbReference>
<keyword evidence="4 6" id="KW-0479">Metal-binding</keyword>
<dbReference type="GO" id="GO:0004239">
    <property type="term" value="F:initiator methionyl aminopeptidase activity"/>
    <property type="evidence" value="ECO:0007669"/>
    <property type="project" value="UniProtKB-UniRule"/>
</dbReference>
<feature type="binding site" evidence="6">
    <location>
        <position position="160"/>
    </location>
    <ligand>
        <name>a divalent metal cation</name>
        <dbReference type="ChEBI" id="CHEBI:60240"/>
        <label>1</label>
    </ligand>
</feature>
<sequence length="303" mass="33521">MFNSSFLRWGDFMSDKLGRNEECWCGSGQKYKKCHASIEEKIKSYAAKGYAIPDRSLLKNQKQIEGIRGSSKINIALLDYIGDFVVEGVTTEELDRLIYNKTKELGGIPATLNYEGYQKSSCISVNDIVCHGVPSRGVRLRNGDIVNIDVSTLYKGFYSDSSRMFCIGEVSVEKRKLVTVAKECTELGVQEVKPWGFLGDVGQAVNDHAKKNGYTVVKEIGGHGIGEKFHEDPWVGYVSKRGTGMLLVPGLIFTVEPMINMGKAGIVLDQNDGWTVYTADGKPSAQWEKTVLVTDTGCEILTY</sequence>
<dbReference type="GO" id="GO:0070006">
    <property type="term" value="F:metalloaminopeptidase activity"/>
    <property type="evidence" value="ECO:0007669"/>
    <property type="project" value="UniProtKB-UniRule"/>
</dbReference>
<dbReference type="Pfam" id="PF02810">
    <property type="entry name" value="SEC-C"/>
    <property type="match status" value="1"/>
</dbReference>
<comment type="function">
    <text evidence="1 6">Removes the N-terminal methionine from nascent proteins. The N-terminal methionine is often cleaved when the second residue in the primary sequence is small and uncharged (Met-Ala-, Cys, Gly, Pro, Ser, Thr, or Val). Requires deformylation of the N(alpha)-formylated initiator methionine before it can be hydrolyzed.</text>
</comment>
<dbReference type="Gene3D" id="3.10.450.50">
    <property type="match status" value="1"/>
</dbReference>
<dbReference type="HAMAP" id="MF_01974">
    <property type="entry name" value="MetAP_1"/>
    <property type="match status" value="1"/>
</dbReference>